<dbReference type="InterPro" id="IPR013783">
    <property type="entry name" value="Ig-like_fold"/>
</dbReference>
<name>Q1H1F0_METFK</name>
<dbReference type="Pfam" id="PF11896">
    <property type="entry name" value="GlgE_dom_N_S"/>
    <property type="match status" value="1"/>
</dbReference>
<feature type="binding site" evidence="6">
    <location>
        <position position="359"/>
    </location>
    <ligand>
        <name>alpha-maltose 1-phosphate</name>
        <dbReference type="ChEBI" id="CHEBI:63576"/>
    </ligand>
</feature>
<keyword evidence="3 6" id="KW-0808">Transferase</keyword>
<dbReference type="eggNOG" id="COG0366">
    <property type="taxonomic scope" value="Bacteria"/>
</dbReference>
<sequence>METPARRSGARMQSHADHGADRRDEARQALLDAPRIVVDRVSPCIDEGRFAVKRCVGRPVTVEADIFMDTHDKLGVQLLWRESDTASWHVVPMTLADNHRWNASFTPSAPGFYQFAVEAWRDEFATYRAGLLKKVLAGADVALEIREGLLLLARLQAGQDHAQEEAFLAEAVKALEAPGEAQHLASGLEPSAFADLAPLLSAYAENQRDCLRILLSNELSRHVDSRDFVVRSRDFPLRIDRKAAAFSSWYEMFPRSQSGDASRHGTFDDVMRRLPAIRAMGFDTLYFPPIHPIGRLNRKGRNNSLQAQPGDPGSPYAIGAEEGGHEAIHPELGTWEDFRRLKTQLADMGMNLVLDFAIQCAPDHPWLTQHPEWFNWRPDGSIRYAENPPKKYEDIVNVDFYAPQAVPDLWLALRDILMLWASEGVDTFRVDNPHTKPLPFWEWVIREVQDEYPDVIFLSEAFTHPKMMNRLAKIGFTQSYTYFTWRNTKQELTEYLLALNDPDQTEFFRPNFFVNTPDINPRYLQHSGRPGFLVRAALAATLSGLWGISSGFELCEAEALPNSEEFRNSEKYEIRAWDWERPGNIIEDITTLNRLRSQYPALQTHLGVAFHPFHNDQVIFYSKHAPGSALPHARLIVVAVNLDPHHVQEGTMELPLHLLGLEDHDTVEVEDLVRGYRFDWHGKWQQLRMDPHDMPYAIWQIQRKGPVQ</sequence>
<protein>
    <recommendedName>
        <fullName evidence="6">Alpha-1,4-glucan:maltose-1-phosphate maltosyltransferase</fullName>
        <shortName evidence="6">GMPMT</shortName>
        <ecNumber evidence="6">2.4.99.16</ecNumber>
    </recommendedName>
    <alternativeName>
        <fullName evidence="6">(1-&gt;4)-alpha-D-glucan:maltose-1-phosphate alpha-D-maltosyltransferase</fullName>
    </alternativeName>
</protein>
<dbReference type="InterPro" id="IPR017853">
    <property type="entry name" value="GH"/>
</dbReference>
<dbReference type="GO" id="GO:0004553">
    <property type="term" value="F:hydrolase activity, hydrolyzing O-glycosyl compounds"/>
    <property type="evidence" value="ECO:0007669"/>
    <property type="project" value="InterPro"/>
</dbReference>
<dbReference type="SMART" id="SM00642">
    <property type="entry name" value="Aamy"/>
    <property type="match status" value="1"/>
</dbReference>
<evidence type="ECO:0000256" key="3">
    <source>
        <dbReference type="ARBA" id="ARBA00022679"/>
    </source>
</evidence>
<evidence type="ECO:0000256" key="4">
    <source>
        <dbReference type="ARBA" id="ARBA00023277"/>
    </source>
</evidence>
<keyword evidence="4 6" id="KW-0119">Carbohydrate metabolism</keyword>
<evidence type="ECO:0000256" key="5">
    <source>
        <dbReference type="ARBA" id="ARBA00048735"/>
    </source>
</evidence>
<dbReference type="STRING" id="265072.Mfla_1419"/>
<dbReference type="SUPFAM" id="SSF51445">
    <property type="entry name" value="(Trans)glycosidases"/>
    <property type="match status" value="1"/>
</dbReference>
<feature type="binding site" evidence="6">
    <location>
        <position position="432"/>
    </location>
    <ligand>
        <name>alpha-maltose 1-phosphate</name>
        <dbReference type="ChEBI" id="CHEBI:63576"/>
    </ligand>
</feature>
<feature type="domain" description="Glycosyl hydrolase family 13 catalytic" evidence="8">
    <location>
        <begin position="251"/>
        <end position="596"/>
    </location>
</feature>
<dbReference type="AlphaFoldDB" id="Q1H1F0"/>
<dbReference type="InterPro" id="IPR026585">
    <property type="entry name" value="GlgE"/>
</dbReference>
<keyword evidence="2 6" id="KW-0328">Glycosyltransferase</keyword>
<dbReference type="Gene3D" id="2.60.40.10">
    <property type="entry name" value="Immunoglobulins"/>
    <property type="match status" value="1"/>
</dbReference>
<dbReference type="EC" id="2.4.99.16" evidence="6"/>
<dbReference type="InterPro" id="IPR049171">
    <property type="entry name" value="GLGE_C"/>
</dbReference>
<accession>Q1H1F0</accession>
<dbReference type="EMBL" id="CP000284">
    <property type="protein sequence ID" value="ABE49687.1"/>
    <property type="molecule type" value="Genomic_DNA"/>
</dbReference>
<feature type="binding site" evidence="6">
    <location>
        <position position="299"/>
    </location>
    <ligand>
        <name>alpha-maltose 1-phosphate</name>
        <dbReference type="ChEBI" id="CHEBI:63576"/>
    </ligand>
</feature>
<feature type="compositionally biased region" description="Basic and acidic residues" evidence="7">
    <location>
        <begin position="14"/>
        <end position="23"/>
    </location>
</feature>
<dbReference type="Gene3D" id="3.20.20.80">
    <property type="entry name" value="Glycosidases"/>
    <property type="match status" value="1"/>
</dbReference>
<dbReference type="Gene3D" id="1.20.58.80">
    <property type="entry name" value="Phosphotransferase system, lactose/cellobiose-type IIA subunit"/>
    <property type="match status" value="1"/>
</dbReference>
<organism evidence="9 10">
    <name type="scientific">Methylobacillus flagellatus (strain ATCC 51484 / DSM 6875 / VKM B-1610 / KT)</name>
    <dbReference type="NCBI Taxonomy" id="265072"/>
    <lineage>
        <taxon>Bacteria</taxon>
        <taxon>Pseudomonadati</taxon>
        <taxon>Pseudomonadota</taxon>
        <taxon>Betaproteobacteria</taxon>
        <taxon>Nitrosomonadales</taxon>
        <taxon>Methylophilaceae</taxon>
        <taxon>Methylobacillus</taxon>
    </lineage>
</organism>
<comment type="catalytic activity">
    <reaction evidence="5 6">
        <text>alpha-maltose 1-phosphate + [(1-&gt;4)-alpha-D-glucosyl](n) = [(1-&gt;4)-alpha-D-glucosyl](n+2) + phosphate</text>
        <dbReference type="Rhea" id="RHEA:42692"/>
        <dbReference type="Rhea" id="RHEA-COMP:9584"/>
        <dbReference type="Rhea" id="RHEA-COMP:10183"/>
        <dbReference type="ChEBI" id="CHEBI:15444"/>
        <dbReference type="ChEBI" id="CHEBI:43474"/>
        <dbReference type="ChEBI" id="CHEBI:63576"/>
        <dbReference type="EC" id="2.4.99.16"/>
    </reaction>
</comment>
<feature type="binding site" evidence="6">
    <location>
        <position position="394"/>
    </location>
    <ligand>
        <name>alpha-maltose 1-phosphate</name>
        <dbReference type="ChEBI" id="CHEBI:63576"/>
    </ligand>
</feature>
<evidence type="ECO:0000256" key="1">
    <source>
        <dbReference type="ARBA" id="ARBA00011738"/>
    </source>
</evidence>
<dbReference type="Proteomes" id="UP000002440">
    <property type="component" value="Chromosome"/>
</dbReference>
<dbReference type="PANTHER" id="PTHR47786">
    <property type="entry name" value="ALPHA-1,4-GLUCAN:MALTOSE-1-PHOSPHATE MALTOSYLTRANSFERASE"/>
    <property type="match status" value="1"/>
</dbReference>
<feature type="site" description="Transition state stabilizer" evidence="6">
    <location>
        <position position="518"/>
    </location>
</feature>
<evidence type="ECO:0000313" key="9">
    <source>
        <dbReference type="EMBL" id="ABE49687.1"/>
    </source>
</evidence>
<dbReference type="HAMAP" id="MF_02124">
    <property type="entry name" value="GlgE"/>
    <property type="match status" value="1"/>
</dbReference>
<reference evidence="9 10" key="1">
    <citation type="submission" date="2006-03" db="EMBL/GenBank/DDBJ databases">
        <title>Complete sequence of Methylobacillus flagellatus KT.</title>
        <authorList>
            <consortium name="US DOE Joint Genome Institute"/>
            <person name="Copeland A."/>
            <person name="Lucas S."/>
            <person name="Lapidus A."/>
            <person name="Barry K."/>
            <person name="Detter J.C."/>
            <person name="Glavina del Rio T."/>
            <person name="Hammon N."/>
            <person name="Israni S."/>
            <person name="Dalin E."/>
            <person name="Tice H."/>
            <person name="Pitluck S."/>
            <person name="Brettin T."/>
            <person name="Bruce D."/>
            <person name="Han C."/>
            <person name="Tapia R."/>
            <person name="Saunders E."/>
            <person name="Gilna P."/>
            <person name="Schmutz J."/>
            <person name="Larimer F."/>
            <person name="Land M."/>
            <person name="Kyrpides N."/>
            <person name="Anderson I."/>
            <person name="Richardson P."/>
        </authorList>
    </citation>
    <scope>NUCLEOTIDE SEQUENCE [LARGE SCALE GENOMIC DNA]</scope>
    <source>
        <strain evidence="10">KT / ATCC 51484 / DSM 6875</strain>
    </source>
</reference>
<feature type="region of interest" description="Disordered" evidence="7">
    <location>
        <begin position="297"/>
        <end position="321"/>
    </location>
</feature>
<comment type="subunit">
    <text evidence="1 6">Homodimer.</text>
</comment>
<dbReference type="InterPro" id="IPR006047">
    <property type="entry name" value="GH13_cat_dom"/>
</dbReference>
<dbReference type="HOGENOM" id="CLU_015798_0_0_4"/>
<proteinExistence type="inferred from homology"/>
<feature type="active site" description="Nucleophile" evidence="6">
    <location>
        <position position="431"/>
    </location>
</feature>
<dbReference type="CDD" id="cd11344">
    <property type="entry name" value="AmyAc_GlgE_like"/>
    <property type="match status" value="1"/>
</dbReference>
<evidence type="ECO:0000313" key="10">
    <source>
        <dbReference type="Proteomes" id="UP000002440"/>
    </source>
</evidence>
<dbReference type="CAZy" id="GH13">
    <property type="family name" value="Glycoside Hydrolase Family 13"/>
</dbReference>
<feature type="active site" description="Proton donor" evidence="6">
    <location>
        <position position="460"/>
    </location>
</feature>
<dbReference type="GO" id="GO:0016758">
    <property type="term" value="F:hexosyltransferase activity"/>
    <property type="evidence" value="ECO:0007669"/>
    <property type="project" value="UniProtKB-UniRule"/>
</dbReference>
<comment type="similarity">
    <text evidence="6">Belongs to the glycosyl hydrolase 13 family. GlgE subfamily.</text>
</comment>
<dbReference type="InterPro" id="IPR021828">
    <property type="entry name" value="GlgE_dom_N/S"/>
</dbReference>
<gene>
    <name evidence="6" type="primary">glgE</name>
    <name evidence="9" type="ordered locus">Mfla_1419</name>
</gene>
<evidence type="ECO:0000259" key="8">
    <source>
        <dbReference type="SMART" id="SM00642"/>
    </source>
</evidence>
<comment type="function">
    <text evidence="6">Maltosyltransferase that uses maltose 1-phosphate (M1P) as the sugar donor to elongate linear or branched alpha-(1-&gt;4)-glucans. Is involved in a branched alpha-glucan biosynthetic pathway from trehalose, together with TreS, Mak and GlgB.</text>
</comment>
<dbReference type="KEGG" id="mfa:Mfla_1419"/>
<dbReference type="Gene3D" id="2.60.40.1180">
    <property type="entry name" value="Golgi alpha-mannosidase II"/>
    <property type="match status" value="1"/>
</dbReference>
<keyword evidence="10" id="KW-1185">Reference proteome</keyword>
<evidence type="ECO:0000256" key="2">
    <source>
        <dbReference type="ARBA" id="ARBA00022676"/>
    </source>
</evidence>
<dbReference type="OrthoDB" id="9805159at2"/>
<evidence type="ECO:0000256" key="6">
    <source>
        <dbReference type="HAMAP-Rule" id="MF_02124"/>
    </source>
</evidence>
<evidence type="ECO:0000256" key="7">
    <source>
        <dbReference type="SAM" id="MobiDB-lite"/>
    </source>
</evidence>
<feature type="binding site" evidence="6">
    <location>
        <begin position="571"/>
        <end position="572"/>
    </location>
    <ligand>
        <name>alpha-maltose 1-phosphate</name>
        <dbReference type="ChEBI" id="CHEBI:63576"/>
    </ligand>
</feature>
<dbReference type="PANTHER" id="PTHR47786:SF2">
    <property type="entry name" value="GLYCOSYL HYDROLASE FAMILY 13 CATALYTIC DOMAIN-CONTAINING PROTEIN"/>
    <property type="match status" value="1"/>
</dbReference>
<dbReference type="GO" id="GO:0030979">
    <property type="term" value="P:alpha-glucan biosynthetic process"/>
    <property type="evidence" value="ECO:0007669"/>
    <property type="project" value="UniProtKB-UniRule"/>
</dbReference>
<dbReference type="Pfam" id="PF21702">
    <property type="entry name" value="GLGE_C"/>
    <property type="match status" value="1"/>
</dbReference>
<feature type="region of interest" description="Disordered" evidence="7">
    <location>
        <begin position="1"/>
        <end position="23"/>
    </location>
</feature>
<dbReference type="InterPro" id="IPR013780">
    <property type="entry name" value="Glyco_hydro_b"/>
</dbReference>